<dbReference type="Pfam" id="PF00512">
    <property type="entry name" value="HisKA"/>
    <property type="match status" value="1"/>
</dbReference>
<dbReference type="SUPFAM" id="SSF47384">
    <property type="entry name" value="Homodimeric domain of signal transducing histidine kinase"/>
    <property type="match status" value="1"/>
</dbReference>
<organism evidence="18">
    <name type="scientific">freshwater metagenome</name>
    <dbReference type="NCBI Taxonomy" id="449393"/>
    <lineage>
        <taxon>unclassified sequences</taxon>
        <taxon>metagenomes</taxon>
        <taxon>ecological metagenomes</taxon>
    </lineage>
</organism>
<evidence type="ECO:0000256" key="4">
    <source>
        <dbReference type="ARBA" id="ARBA00022475"/>
    </source>
</evidence>
<dbReference type="SMART" id="SM00304">
    <property type="entry name" value="HAMP"/>
    <property type="match status" value="1"/>
</dbReference>
<dbReference type="GO" id="GO:0000155">
    <property type="term" value="F:phosphorelay sensor kinase activity"/>
    <property type="evidence" value="ECO:0007669"/>
    <property type="project" value="InterPro"/>
</dbReference>
<dbReference type="PROSITE" id="PS50109">
    <property type="entry name" value="HIS_KIN"/>
    <property type="match status" value="1"/>
</dbReference>
<dbReference type="FunFam" id="3.30.565.10:FF:000013">
    <property type="entry name" value="Two-component sensor histidine kinase"/>
    <property type="match status" value="1"/>
</dbReference>
<evidence type="ECO:0000256" key="6">
    <source>
        <dbReference type="ARBA" id="ARBA00022679"/>
    </source>
</evidence>
<protein>
    <recommendedName>
        <fullName evidence="14">Sensor histidine kinase MtrB</fullName>
        <ecNumber evidence="3">2.7.13.3</ecNumber>
    </recommendedName>
</protein>
<dbReference type="PRINTS" id="PR00344">
    <property type="entry name" value="BCTRLSENSOR"/>
</dbReference>
<keyword evidence="8" id="KW-0547">Nucleotide-binding</keyword>
<comment type="catalytic activity">
    <reaction evidence="1">
        <text>ATP + protein L-histidine = ADP + protein N-phospho-L-histidine.</text>
        <dbReference type="EC" id="2.7.13.3"/>
    </reaction>
</comment>
<dbReference type="InterPro" id="IPR004358">
    <property type="entry name" value="Sig_transdc_His_kin-like_C"/>
</dbReference>
<evidence type="ECO:0000256" key="8">
    <source>
        <dbReference type="ARBA" id="ARBA00022741"/>
    </source>
</evidence>
<dbReference type="InterPro" id="IPR050428">
    <property type="entry name" value="TCS_sensor_his_kinase"/>
</dbReference>
<dbReference type="InterPro" id="IPR036097">
    <property type="entry name" value="HisK_dim/P_sf"/>
</dbReference>
<dbReference type="NCBIfam" id="NF040691">
    <property type="entry name" value="MtrAB_MtrB"/>
    <property type="match status" value="1"/>
</dbReference>
<dbReference type="InterPro" id="IPR005467">
    <property type="entry name" value="His_kinase_dom"/>
</dbReference>
<evidence type="ECO:0000256" key="9">
    <source>
        <dbReference type="ARBA" id="ARBA00022777"/>
    </source>
</evidence>
<dbReference type="InterPro" id="IPR003661">
    <property type="entry name" value="HisK_dim/P_dom"/>
</dbReference>
<evidence type="ECO:0000256" key="12">
    <source>
        <dbReference type="ARBA" id="ARBA00023012"/>
    </source>
</evidence>
<evidence type="ECO:0000256" key="15">
    <source>
        <dbReference type="SAM" id="Phobius"/>
    </source>
</evidence>
<dbReference type="GO" id="GO:0005886">
    <property type="term" value="C:plasma membrane"/>
    <property type="evidence" value="ECO:0007669"/>
    <property type="project" value="UniProtKB-SubCell"/>
</dbReference>
<dbReference type="PANTHER" id="PTHR45436:SF5">
    <property type="entry name" value="SENSOR HISTIDINE KINASE TRCS"/>
    <property type="match status" value="1"/>
</dbReference>
<keyword evidence="6" id="KW-0808">Transferase</keyword>
<dbReference type="EC" id="2.7.13.3" evidence="3"/>
<keyword evidence="5" id="KW-0597">Phosphoprotein</keyword>
<evidence type="ECO:0000313" key="19">
    <source>
        <dbReference type="EMBL" id="CAB4997694.1"/>
    </source>
</evidence>
<evidence type="ECO:0000256" key="13">
    <source>
        <dbReference type="ARBA" id="ARBA00023136"/>
    </source>
</evidence>
<dbReference type="Pfam" id="PF00672">
    <property type="entry name" value="HAMP"/>
    <property type="match status" value="1"/>
</dbReference>
<dbReference type="EMBL" id="CAFBNG010000067">
    <property type="protein sequence ID" value="CAB4938318.1"/>
    <property type="molecule type" value="Genomic_DNA"/>
</dbReference>
<dbReference type="SUPFAM" id="SSF158472">
    <property type="entry name" value="HAMP domain-like"/>
    <property type="match status" value="1"/>
</dbReference>
<evidence type="ECO:0000256" key="7">
    <source>
        <dbReference type="ARBA" id="ARBA00022692"/>
    </source>
</evidence>
<keyword evidence="9" id="KW-0418">Kinase</keyword>
<dbReference type="FunFam" id="1.10.287.130:FF:000010">
    <property type="entry name" value="Two-component sensor histidine kinase"/>
    <property type="match status" value="1"/>
</dbReference>
<evidence type="ECO:0000259" key="17">
    <source>
        <dbReference type="PROSITE" id="PS50885"/>
    </source>
</evidence>
<dbReference type="PANTHER" id="PTHR45436">
    <property type="entry name" value="SENSOR HISTIDINE KINASE YKOH"/>
    <property type="match status" value="1"/>
</dbReference>
<evidence type="ECO:0000313" key="18">
    <source>
        <dbReference type="EMBL" id="CAB4938318.1"/>
    </source>
</evidence>
<dbReference type="GO" id="GO:0005524">
    <property type="term" value="F:ATP binding"/>
    <property type="evidence" value="ECO:0007669"/>
    <property type="project" value="UniProtKB-KW"/>
</dbReference>
<feature type="domain" description="Histidine kinase" evidence="16">
    <location>
        <begin position="293"/>
        <end position="510"/>
    </location>
</feature>
<keyword evidence="13 15" id="KW-0472">Membrane</keyword>
<gene>
    <name evidence="18" type="ORF">UFOPK3774_00481</name>
    <name evidence="19" type="ORF">UFOPK4049_00232</name>
</gene>
<reference evidence="18" key="1">
    <citation type="submission" date="2020-05" db="EMBL/GenBank/DDBJ databases">
        <authorList>
            <person name="Chiriac C."/>
            <person name="Salcher M."/>
            <person name="Ghai R."/>
            <person name="Kavagutti S V."/>
        </authorList>
    </citation>
    <scope>NUCLEOTIDE SEQUENCE</scope>
</reference>
<keyword evidence="7 15" id="KW-0812">Transmembrane</keyword>
<evidence type="ECO:0000256" key="1">
    <source>
        <dbReference type="ARBA" id="ARBA00000085"/>
    </source>
</evidence>
<proteinExistence type="predicted"/>
<dbReference type="SMART" id="SM00387">
    <property type="entry name" value="HATPase_c"/>
    <property type="match status" value="1"/>
</dbReference>
<evidence type="ECO:0000256" key="2">
    <source>
        <dbReference type="ARBA" id="ARBA00004651"/>
    </source>
</evidence>
<dbReference type="AlphaFoldDB" id="A0A6J7J4K6"/>
<feature type="domain" description="HAMP" evidence="17">
    <location>
        <begin position="226"/>
        <end position="278"/>
    </location>
</feature>
<evidence type="ECO:0000259" key="16">
    <source>
        <dbReference type="PROSITE" id="PS50109"/>
    </source>
</evidence>
<dbReference type="InterPro" id="IPR003594">
    <property type="entry name" value="HATPase_dom"/>
</dbReference>
<sequence>MGTQRSIPTFRNSLSFRVLFTTLTISLVVLSVTGAALNSRLTGSIKKVKVESSIAEADSAIYAAQYQLYLAQGYTPTFARLQPSPFAIKKVVESYVKQAADSVDSFNAREVVLLKADASAFVDTNYGKASGGLDPDSLSREFRSRVRASQSIQSEFLTMKYVGGQKIPGFAAGRQIEIPGAGQYEMYFIFSLVNQQASINIVNRSIFIAFIVLLLMIALITSLLIRQVVRPIRRAALIADEFAVGKFKDRMEVLNEDEIARLGTAFNTMADAIQAQITRLENLSRVQQRFVSDVTHELRTPLTTLRMASEVLYGARASFEPSVARSSELLVAQIDRFELLLEDLLEVSRFDAEVAVLEGVEFDLEALLARSIEDLALVAKEHQTQLVLKSGSQPILIKADIRRVERILRNLMSNAIDHAEGKPIEISIIASESEVAVGIRDFGVGIDKSALSRVFDRFWRADPSRARTRGGTGLGLSIALEDARLHNGELDAWGRPGLGAHFVLTLPRTYGNQIERRLIAIEPKDIPRPEIG</sequence>
<evidence type="ECO:0000256" key="11">
    <source>
        <dbReference type="ARBA" id="ARBA00022989"/>
    </source>
</evidence>
<dbReference type="CDD" id="cd00082">
    <property type="entry name" value="HisKA"/>
    <property type="match status" value="1"/>
</dbReference>
<dbReference type="Gene3D" id="6.10.340.10">
    <property type="match status" value="1"/>
</dbReference>
<dbReference type="InterPro" id="IPR036890">
    <property type="entry name" value="HATPase_C_sf"/>
</dbReference>
<feature type="transmembrane region" description="Helical" evidence="15">
    <location>
        <begin position="206"/>
        <end position="225"/>
    </location>
</feature>
<dbReference type="InterPro" id="IPR003660">
    <property type="entry name" value="HAMP_dom"/>
</dbReference>
<dbReference type="Gene3D" id="3.30.565.10">
    <property type="entry name" value="Histidine kinase-like ATPase, C-terminal domain"/>
    <property type="match status" value="1"/>
</dbReference>
<keyword evidence="11 15" id="KW-1133">Transmembrane helix</keyword>
<dbReference type="SUPFAM" id="SSF55874">
    <property type="entry name" value="ATPase domain of HSP90 chaperone/DNA topoisomerase II/histidine kinase"/>
    <property type="match status" value="1"/>
</dbReference>
<keyword evidence="4" id="KW-1003">Cell membrane</keyword>
<comment type="subcellular location">
    <subcellularLocation>
        <location evidence="2">Cell membrane</location>
        <topology evidence="2">Multi-pass membrane protein</topology>
    </subcellularLocation>
</comment>
<dbReference type="SMART" id="SM00388">
    <property type="entry name" value="HisKA"/>
    <property type="match status" value="1"/>
</dbReference>
<dbReference type="Pfam" id="PF02518">
    <property type="entry name" value="HATPase_c"/>
    <property type="match status" value="1"/>
</dbReference>
<dbReference type="Gene3D" id="1.10.287.130">
    <property type="match status" value="1"/>
</dbReference>
<evidence type="ECO:0000256" key="14">
    <source>
        <dbReference type="ARBA" id="ARBA00035305"/>
    </source>
</evidence>
<evidence type="ECO:0000256" key="3">
    <source>
        <dbReference type="ARBA" id="ARBA00012438"/>
    </source>
</evidence>
<dbReference type="EMBL" id="CAFBPB010000017">
    <property type="protein sequence ID" value="CAB4997694.1"/>
    <property type="molecule type" value="Genomic_DNA"/>
</dbReference>
<dbReference type="InterPro" id="IPR047669">
    <property type="entry name" value="MtrAB_MtrB"/>
</dbReference>
<name>A0A6J7J4K6_9ZZZZ</name>
<accession>A0A6J7J4K6</accession>
<evidence type="ECO:0000256" key="10">
    <source>
        <dbReference type="ARBA" id="ARBA00022840"/>
    </source>
</evidence>
<dbReference type="PROSITE" id="PS50885">
    <property type="entry name" value="HAMP"/>
    <property type="match status" value="1"/>
</dbReference>
<keyword evidence="12" id="KW-0902">Two-component regulatory system</keyword>
<evidence type="ECO:0000256" key="5">
    <source>
        <dbReference type="ARBA" id="ARBA00022553"/>
    </source>
</evidence>
<dbReference type="CDD" id="cd06225">
    <property type="entry name" value="HAMP"/>
    <property type="match status" value="1"/>
</dbReference>
<keyword evidence="10" id="KW-0067">ATP-binding</keyword>